<sequence>MEKMRFYDEAAHTFYNKLDVHGYPLHCMDLFAQSFDRLSGNLADVKSLESMALSGKWHKMANFGDEILKKDQVVVVTDTHLNIVYATKNMVEMNGYQPHEVLGKQPRMFQGEATCRETTSQVSKAIKEQQPFEVVLTNYRKDGTTYECHIKSSPVFDKAGKLVNFIAFEEVA</sequence>
<dbReference type="PROSITE" id="PS50112">
    <property type="entry name" value="PAS"/>
    <property type="match status" value="1"/>
</dbReference>
<keyword evidence="7" id="KW-1185">Reference proteome</keyword>
<evidence type="ECO:0000313" key="6">
    <source>
        <dbReference type="EMBL" id="TMU55237.1"/>
    </source>
</evidence>
<dbReference type="InterPro" id="IPR035965">
    <property type="entry name" value="PAS-like_dom_sf"/>
</dbReference>
<accession>A0ABY2WL27</accession>
<dbReference type="InterPro" id="IPR000700">
    <property type="entry name" value="PAS-assoc_C"/>
</dbReference>
<dbReference type="PANTHER" id="PTHR47429">
    <property type="entry name" value="PROTEIN TWIN LOV 1"/>
    <property type="match status" value="1"/>
</dbReference>
<gene>
    <name evidence="6" type="ORF">FGG15_13725</name>
</gene>
<dbReference type="Gene3D" id="3.30.450.20">
    <property type="entry name" value="PAS domain"/>
    <property type="match status" value="1"/>
</dbReference>
<keyword evidence="3" id="KW-0157">Chromophore</keyword>
<dbReference type="CDD" id="cd00130">
    <property type="entry name" value="PAS"/>
    <property type="match status" value="1"/>
</dbReference>
<keyword evidence="2" id="KW-0288">FMN</keyword>
<name>A0ABY2WL27_9FLAO</name>
<evidence type="ECO:0000256" key="3">
    <source>
        <dbReference type="ARBA" id="ARBA00022991"/>
    </source>
</evidence>
<evidence type="ECO:0000256" key="2">
    <source>
        <dbReference type="ARBA" id="ARBA00022643"/>
    </source>
</evidence>
<dbReference type="PANTHER" id="PTHR47429:SF2">
    <property type="entry name" value="PROTEIN TWIN LOV 1"/>
    <property type="match status" value="1"/>
</dbReference>
<feature type="domain" description="PAS" evidence="4">
    <location>
        <begin position="74"/>
        <end position="105"/>
    </location>
</feature>
<dbReference type="Proteomes" id="UP000751614">
    <property type="component" value="Unassembled WGS sequence"/>
</dbReference>
<evidence type="ECO:0000256" key="1">
    <source>
        <dbReference type="ARBA" id="ARBA00022630"/>
    </source>
</evidence>
<feature type="domain" description="PAC" evidence="5">
    <location>
        <begin position="130"/>
        <end position="172"/>
    </location>
</feature>
<keyword evidence="1" id="KW-0285">Flavoprotein</keyword>
<dbReference type="Pfam" id="PF13426">
    <property type="entry name" value="PAS_9"/>
    <property type="match status" value="1"/>
</dbReference>
<comment type="caution">
    <text evidence="6">The sequence shown here is derived from an EMBL/GenBank/DDBJ whole genome shotgun (WGS) entry which is preliminary data.</text>
</comment>
<dbReference type="SUPFAM" id="SSF55785">
    <property type="entry name" value="PYP-like sensor domain (PAS domain)"/>
    <property type="match status" value="1"/>
</dbReference>
<dbReference type="RefSeq" id="WP_138837178.1">
    <property type="nucleotide sequence ID" value="NZ_VCNI01000002.1"/>
</dbReference>
<dbReference type="EMBL" id="VCNI01000002">
    <property type="protein sequence ID" value="TMU55237.1"/>
    <property type="molecule type" value="Genomic_DNA"/>
</dbReference>
<proteinExistence type="predicted"/>
<dbReference type="PROSITE" id="PS50113">
    <property type="entry name" value="PAC"/>
    <property type="match status" value="1"/>
</dbReference>
<dbReference type="NCBIfam" id="TIGR00229">
    <property type="entry name" value="sensory_box"/>
    <property type="match status" value="1"/>
</dbReference>
<organism evidence="6 7">
    <name type="scientific">Flagellimonas algicola</name>
    <dbReference type="NCBI Taxonomy" id="2583815"/>
    <lineage>
        <taxon>Bacteria</taxon>
        <taxon>Pseudomonadati</taxon>
        <taxon>Bacteroidota</taxon>
        <taxon>Flavobacteriia</taxon>
        <taxon>Flavobacteriales</taxon>
        <taxon>Flavobacteriaceae</taxon>
        <taxon>Flagellimonas</taxon>
    </lineage>
</organism>
<dbReference type="InterPro" id="IPR000014">
    <property type="entry name" value="PAS"/>
</dbReference>
<reference evidence="6 7" key="1">
    <citation type="submission" date="2019-05" db="EMBL/GenBank/DDBJ databases">
        <title>Flagellimonas sp. AsT0115, sp. nov., isolated from a marine red algae, Asparagopsis taxiformis.</title>
        <authorList>
            <person name="Kim J."/>
            <person name="Jeong S.E."/>
            <person name="Jeon C.O."/>
        </authorList>
    </citation>
    <scope>NUCLEOTIDE SEQUENCE [LARGE SCALE GENOMIC DNA]</scope>
    <source>
        <strain evidence="6 7">AsT0115</strain>
    </source>
</reference>
<evidence type="ECO:0000259" key="5">
    <source>
        <dbReference type="PROSITE" id="PS50113"/>
    </source>
</evidence>
<evidence type="ECO:0000259" key="4">
    <source>
        <dbReference type="PROSITE" id="PS50112"/>
    </source>
</evidence>
<evidence type="ECO:0000313" key="7">
    <source>
        <dbReference type="Proteomes" id="UP000751614"/>
    </source>
</evidence>
<protein>
    <submittedName>
        <fullName evidence="6">PAS domain-containing protein</fullName>
    </submittedName>
</protein>